<organism evidence="6">
    <name type="scientific">marine sediment metagenome</name>
    <dbReference type="NCBI Taxonomy" id="412755"/>
    <lineage>
        <taxon>unclassified sequences</taxon>
        <taxon>metagenomes</taxon>
        <taxon>ecological metagenomes</taxon>
    </lineage>
</organism>
<dbReference type="GO" id="GO:0016491">
    <property type="term" value="F:oxidoreductase activity"/>
    <property type="evidence" value="ECO:0007669"/>
    <property type="project" value="UniProtKB-KW"/>
</dbReference>
<feature type="domain" description="F420-non-reducing hydrogenase iron-sulfur subunit D" evidence="5">
    <location>
        <begin position="34"/>
        <end position="156"/>
    </location>
</feature>
<reference evidence="6" key="1">
    <citation type="journal article" date="2014" name="Front. Microbiol.">
        <title>High frequency of phylogenetically diverse reductive dehalogenase-homologous genes in deep subseafloor sedimentary metagenomes.</title>
        <authorList>
            <person name="Kawai M."/>
            <person name="Futagami T."/>
            <person name="Toyoda A."/>
            <person name="Takaki Y."/>
            <person name="Nishi S."/>
            <person name="Hori S."/>
            <person name="Arai W."/>
            <person name="Tsubouchi T."/>
            <person name="Morono Y."/>
            <person name="Uchiyama I."/>
            <person name="Ito T."/>
            <person name="Fujiyama A."/>
            <person name="Inagaki F."/>
            <person name="Takami H."/>
        </authorList>
    </citation>
    <scope>NUCLEOTIDE SEQUENCE</scope>
    <source>
        <strain evidence="6">Expedition CK06-06</strain>
    </source>
</reference>
<dbReference type="InterPro" id="IPR003813">
    <property type="entry name" value="MvhD/FlpD"/>
</dbReference>
<dbReference type="GO" id="GO:0051536">
    <property type="term" value="F:iron-sulfur cluster binding"/>
    <property type="evidence" value="ECO:0007669"/>
    <property type="project" value="UniProtKB-KW"/>
</dbReference>
<keyword evidence="4" id="KW-0411">Iron-sulfur</keyword>
<evidence type="ECO:0000256" key="2">
    <source>
        <dbReference type="ARBA" id="ARBA00023002"/>
    </source>
</evidence>
<sequence>MCPKNALTVPGFTKEEIIKQLKVITDKKKESPLIVTFLCNWCSYLGADLAGTSKIQYPTNTRPIHVMCTAMIDPALVFEALFNGADGVLIAGCHPQDCHYKTGFIKAENRYESIISMLEELKINNNRVKIISISAGEGQKFANAIKEFTETLKTLGSISKDLKNVKEYE</sequence>
<evidence type="ECO:0000256" key="1">
    <source>
        <dbReference type="ARBA" id="ARBA00022723"/>
    </source>
</evidence>
<keyword evidence="2" id="KW-0560">Oxidoreductase</keyword>
<evidence type="ECO:0000256" key="4">
    <source>
        <dbReference type="ARBA" id="ARBA00023014"/>
    </source>
</evidence>
<dbReference type="GO" id="GO:0046872">
    <property type="term" value="F:metal ion binding"/>
    <property type="evidence" value="ECO:0007669"/>
    <property type="project" value="UniProtKB-KW"/>
</dbReference>
<dbReference type="Pfam" id="PF02662">
    <property type="entry name" value="FlpD"/>
    <property type="match status" value="1"/>
</dbReference>
<comment type="caution">
    <text evidence="6">The sequence shown here is derived from an EMBL/GenBank/DDBJ whole genome shotgun (WGS) entry which is preliminary data.</text>
</comment>
<protein>
    <recommendedName>
        <fullName evidence="5">F420-non-reducing hydrogenase iron-sulfur subunit D domain-containing protein</fullName>
    </recommendedName>
</protein>
<name>X1MJ06_9ZZZZ</name>
<proteinExistence type="predicted"/>
<accession>X1MJ06</accession>
<keyword evidence="1" id="KW-0479">Metal-binding</keyword>
<evidence type="ECO:0000313" key="6">
    <source>
        <dbReference type="EMBL" id="GAI18026.1"/>
    </source>
</evidence>
<gene>
    <name evidence="6" type="ORF">S06H3_09893</name>
</gene>
<dbReference type="AlphaFoldDB" id="X1MJ06"/>
<evidence type="ECO:0000259" key="5">
    <source>
        <dbReference type="Pfam" id="PF02662"/>
    </source>
</evidence>
<dbReference type="EMBL" id="BARV01004460">
    <property type="protein sequence ID" value="GAI18026.1"/>
    <property type="molecule type" value="Genomic_DNA"/>
</dbReference>
<evidence type="ECO:0000256" key="3">
    <source>
        <dbReference type="ARBA" id="ARBA00023004"/>
    </source>
</evidence>
<keyword evidence="3" id="KW-0408">Iron</keyword>